<proteinExistence type="predicted"/>
<keyword evidence="2" id="KW-1185">Reference proteome</keyword>
<dbReference type="EMBL" id="JARKIB010000333">
    <property type="protein sequence ID" value="KAJ7713910.1"/>
    <property type="molecule type" value="Genomic_DNA"/>
</dbReference>
<name>A0AAD7H7I5_9AGAR</name>
<dbReference type="AlphaFoldDB" id="A0AAD7H7I5"/>
<gene>
    <name evidence="1" type="ORF">B0H16DRAFT_1478299</name>
</gene>
<evidence type="ECO:0000313" key="1">
    <source>
        <dbReference type="EMBL" id="KAJ7713910.1"/>
    </source>
</evidence>
<reference evidence="1" key="1">
    <citation type="submission" date="2023-03" db="EMBL/GenBank/DDBJ databases">
        <title>Massive genome expansion in bonnet fungi (Mycena s.s.) driven by repeated elements and novel gene families across ecological guilds.</title>
        <authorList>
            <consortium name="Lawrence Berkeley National Laboratory"/>
            <person name="Harder C.B."/>
            <person name="Miyauchi S."/>
            <person name="Viragh M."/>
            <person name="Kuo A."/>
            <person name="Thoen E."/>
            <person name="Andreopoulos B."/>
            <person name="Lu D."/>
            <person name="Skrede I."/>
            <person name="Drula E."/>
            <person name="Henrissat B."/>
            <person name="Morin E."/>
            <person name="Kohler A."/>
            <person name="Barry K."/>
            <person name="LaButti K."/>
            <person name="Morin E."/>
            <person name="Salamov A."/>
            <person name="Lipzen A."/>
            <person name="Mereny Z."/>
            <person name="Hegedus B."/>
            <person name="Baldrian P."/>
            <person name="Stursova M."/>
            <person name="Weitz H."/>
            <person name="Taylor A."/>
            <person name="Grigoriev I.V."/>
            <person name="Nagy L.G."/>
            <person name="Martin F."/>
            <person name="Kauserud H."/>
        </authorList>
    </citation>
    <scope>NUCLEOTIDE SEQUENCE</scope>
    <source>
        <strain evidence="1">CBHHK182m</strain>
    </source>
</reference>
<dbReference type="Proteomes" id="UP001215598">
    <property type="component" value="Unassembled WGS sequence"/>
</dbReference>
<organism evidence="1 2">
    <name type="scientific">Mycena metata</name>
    <dbReference type="NCBI Taxonomy" id="1033252"/>
    <lineage>
        <taxon>Eukaryota</taxon>
        <taxon>Fungi</taxon>
        <taxon>Dikarya</taxon>
        <taxon>Basidiomycota</taxon>
        <taxon>Agaricomycotina</taxon>
        <taxon>Agaricomycetes</taxon>
        <taxon>Agaricomycetidae</taxon>
        <taxon>Agaricales</taxon>
        <taxon>Marasmiineae</taxon>
        <taxon>Mycenaceae</taxon>
        <taxon>Mycena</taxon>
    </lineage>
</organism>
<protein>
    <submittedName>
        <fullName evidence="1">Uncharacterized protein</fullName>
    </submittedName>
</protein>
<comment type="caution">
    <text evidence="1">The sequence shown here is derived from an EMBL/GenBank/DDBJ whole genome shotgun (WGS) entry which is preliminary data.</text>
</comment>
<sequence>MAREIVVIRSCEPNGIFSTWYIAGFSFLILLPQPPSALESQNSIPWQSHRVGPPNPNLSNVMITTGHIDEIQYAGRVLQMSDVGMSSKMKRCPGRCSAEQYT</sequence>
<evidence type="ECO:0000313" key="2">
    <source>
        <dbReference type="Proteomes" id="UP001215598"/>
    </source>
</evidence>
<accession>A0AAD7H7I5</accession>